<evidence type="ECO:0000313" key="2">
    <source>
        <dbReference type="Proteomes" id="UP000788153"/>
    </source>
</evidence>
<reference evidence="1 2" key="1">
    <citation type="submission" date="2020-03" db="EMBL/GenBank/DDBJ databases">
        <title>Genomic Encyclopedia of Type Strains, Phase IV (KMG-IV): sequencing the most valuable type-strain genomes for metagenomic binning, comparative biology and taxonomic classification.</title>
        <authorList>
            <person name="Goeker M."/>
        </authorList>
    </citation>
    <scope>NUCLEOTIDE SEQUENCE [LARGE SCALE GENOMIC DNA]</scope>
    <source>
        <strain evidence="1 2">DSM 22753</strain>
    </source>
</reference>
<proteinExistence type="predicted"/>
<dbReference type="Proteomes" id="UP000788153">
    <property type="component" value="Unassembled WGS sequence"/>
</dbReference>
<protein>
    <submittedName>
        <fullName evidence="1">Membrane protein</fullName>
    </submittedName>
</protein>
<organism evidence="1 2">
    <name type="scientific">Sphingomonas japonica</name>
    <dbReference type="NCBI Taxonomy" id="511662"/>
    <lineage>
        <taxon>Bacteria</taxon>
        <taxon>Pseudomonadati</taxon>
        <taxon>Pseudomonadota</taxon>
        <taxon>Alphaproteobacteria</taxon>
        <taxon>Sphingomonadales</taxon>
        <taxon>Sphingomonadaceae</taxon>
        <taxon>Sphingomonas</taxon>
    </lineage>
</organism>
<accession>A0ABX0U894</accession>
<name>A0ABX0U894_9SPHN</name>
<sequence length="45" mass="4723">MSRSIVILIVVLVAIVGGMFLLSQQATEQPAVPVEKAVALENLSS</sequence>
<keyword evidence="2" id="KW-1185">Reference proteome</keyword>
<dbReference type="EMBL" id="JAASQP010000001">
    <property type="protein sequence ID" value="NIJ24993.1"/>
    <property type="molecule type" value="Genomic_DNA"/>
</dbReference>
<gene>
    <name evidence="1" type="ORF">FHT01_002535</name>
</gene>
<dbReference type="RefSeq" id="WP_166745510.1">
    <property type="nucleotide sequence ID" value="NZ_BAAAEV010000001.1"/>
</dbReference>
<evidence type="ECO:0000313" key="1">
    <source>
        <dbReference type="EMBL" id="NIJ24993.1"/>
    </source>
</evidence>
<comment type="caution">
    <text evidence="1">The sequence shown here is derived from an EMBL/GenBank/DDBJ whole genome shotgun (WGS) entry which is preliminary data.</text>
</comment>